<dbReference type="PROSITE" id="PS51257">
    <property type="entry name" value="PROKAR_LIPOPROTEIN"/>
    <property type="match status" value="1"/>
</dbReference>
<dbReference type="PANTHER" id="PTHR30290:SF10">
    <property type="entry name" value="PERIPLASMIC OLIGOPEPTIDE-BINDING PROTEIN-RELATED"/>
    <property type="match status" value="1"/>
</dbReference>
<feature type="domain" description="Solute-binding protein family 5" evidence="6">
    <location>
        <begin position="80"/>
        <end position="397"/>
    </location>
</feature>
<dbReference type="Gene3D" id="3.40.190.10">
    <property type="entry name" value="Periplasmic binding protein-like II"/>
    <property type="match status" value="1"/>
</dbReference>
<dbReference type="Gene3D" id="3.90.76.10">
    <property type="entry name" value="Dipeptide-binding Protein, Domain 1"/>
    <property type="match status" value="1"/>
</dbReference>
<dbReference type="InterPro" id="IPR039424">
    <property type="entry name" value="SBP_5"/>
</dbReference>
<keyword evidence="3" id="KW-0813">Transport</keyword>
<dbReference type="PIRSF" id="PIRSF002741">
    <property type="entry name" value="MppA"/>
    <property type="match status" value="1"/>
</dbReference>
<sequence length="510" mass="54187">MRRLLALAAVALTVAACGSSASENASQGTASSTAEGGTLRWAINANASWDPVTSAAGNEVRHLGLVYAALIQIDQQGQATPGLASAWKFEDKGLKLVLTLRPDVTFSDGAKLDATVVKRNLERAKNQPGSVLTQLLDSVKSVDVVDPSTVRLNLSYPDYGLPLVLGGKAGMQVSPKALDGDIKELPRKPVGAGPFKLTNFVPDGSSTLVKNPTYWDAKDIHLDGVELRYLNDPQAILAGLQSGSIDIASSTGNQIAAAKRAGLNVSTFPSLSAASIEINDALKPYTDHRVAEAINYALDREALIKTQNGGLGEPAFQPFPKGYVGYSEEVANLYPHDVAKAKQLLAEAGYPNGLDIDITYFDALGYKALTEQIQAQLAAAGIRSKLKTLPLAQAAERVYVKHDVAFNPNGIVGRESPLQMLNVQYGAEGLLNPGRKASPELTKDLKDAAQYPLDSAEYPAALQKATARAARESAVVFLFTQPTVFLATKKVSGLRPYIVAARLEGVRLAK</sequence>
<evidence type="ECO:0000256" key="2">
    <source>
        <dbReference type="ARBA" id="ARBA00005695"/>
    </source>
</evidence>
<feature type="signal peptide" evidence="5">
    <location>
        <begin position="1"/>
        <end position="21"/>
    </location>
</feature>
<keyword evidence="4 5" id="KW-0732">Signal</keyword>
<evidence type="ECO:0000256" key="3">
    <source>
        <dbReference type="ARBA" id="ARBA00022448"/>
    </source>
</evidence>
<dbReference type="InterPro" id="IPR000914">
    <property type="entry name" value="SBP_5_dom"/>
</dbReference>
<dbReference type="GO" id="GO:0042597">
    <property type="term" value="C:periplasmic space"/>
    <property type="evidence" value="ECO:0007669"/>
    <property type="project" value="UniProtKB-ARBA"/>
</dbReference>
<dbReference type="GO" id="GO:1904680">
    <property type="term" value="F:peptide transmembrane transporter activity"/>
    <property type="evidence" value="ECO:0007669"/>
    <property type="project" value="TreeGrafter"/>
</dbReference>
<comment type="similarity">
    <text evidence="2">Belongs to the bacterial solute-binding protein 5 family.</text>
</comment>
<evidence type="ECO:0000256" key="1">
    <source>
        <dbReference type="ARBA" id="ARBA00004196"/>
    </source>
</evidence>
<reference evidence="7" key="1">
    <citation type="submission" date="2022-10" db="EMBL/GenBank/DDBJ databases">
        <title>The WGS of Solirubrobacter ginsenosidimutans DSM 21036.</title>
        <authorList>
            <person name="Jiang Z."/>
        </authorList>
    </citation>
    <scope>NUCLEOTIDE SEQUENCE</scope>
    <source>
        <strain evidence="7">DSM 21036</strain>
    </source>
</reference>
<comment type="caution">
    <text evidence="7">The sequence shown here is derived from an EMBL/GenBank/DDBJ whole genome shotgun (WGS) entry which is preliminary data.</text>
</comment>
<feature type="chain" id="PRO_5040950453" evidence="5">
    <location>
        <begin position="22"/>
        <end position="510"/>
    </location>
</feature>
<dbReference type="EMBL" id="JAPDOD010000002">
    <property type="protein sequence ID" value="MDA0159416.1"/>
    <property type="molecule type" value="Genomic_DNA"/>
</dbReference>
<evidence type="ECO:0000259" key="6">
    <source>
        <dbReference type="Pfam" id="PF00496"/>
    </source>
</evidence>
<dbReference type="GO" id="GO:0015833">
    <property type="term" value="P:peptide transport"/>
    <property type="evidence" value="ECO:0007669"/>
    <property type="project" value="TreeGrafter"/>
</dbReference>
<dbReference type="InterPro" id="IPR030678">
    <property type="entry name" value="Peptide/Ni-bd"/>
</dbReference>
<proteinExistence type="inferred from homology"/>
<dbReference type="SUPFAM" id="SSF53850">
    <property type="entry name" value="Periplasmic binding protein-like II"/>
    <property type="match status" value="1"/>
</dbReference>
<organism evidence="7 8">
    <name type="scientific">Solirubrobacter ginsenosidimutans</name>
    <dbReference type="NCBI Taxonomy" id="490573"/>
    <lineage>
        <taxon>Bacteria</taxon>
        <taxon>Bacillati</taxon>
        <taxon>Actinomycetota</taxon>
        <taxon>Thermoleophilia</taxon>
        <taxon>Solirubrobacterales</taxon>
        <taxon>Solirubrobacteraceae</taxon>
        <taxon>Solirubrobacter</taxon>
    </lineage>
</organism>
<dbReference type="RefSeq" id="WP_270038114.1">
    <property type="nucleotide sequence ID" value="NZ_JAPDOD010000002.1"/>
</dbReference>
<evidence type="ECO:0000256" key="5">
    <source>
        <dbReference type="SAM" id="SignalP"/>
    </source>
</evidence>
<evidence type="ECO:0000313" key="8">
    <source>
        <dbReference type="Proteomes" id="UP001149140"/>
    </source>
</evidence>
<evidence type="ECO:0000256" key="4">
    <source>
        <dbReference type="ARBA" id="ARBA00022729"/>
    </source>
</evidence>
<evidence type="ECO:0000313" key="7">
    <source>
        <dbReference type="EMBL" id="MDA0159416.1"/>
    </source>
</evidence>
<gene>
    <name evidence="7" type="ORF">OM076_04000</name>
</gene>
<dbReference type="GO" id="GO:0030313">
    <property type="term" value="C:cell envelope"/>
    <property type="evidence" value="ECO:0007669"/>
    <property type="project" value="UniProtKB-SubCell"/>
</dbReference>
<dbReference type="Proteomes" id="UP001149140">
    <property type="component" value="Unassembled WGS sequence"/>
</dbReference>
<dbReference type="AlphaFoldDB" id="A0A9X3MPI3"/>
<keyword evidence="8" id="KW-1185">Reference proteome</keyword>
<dbReference type="Pfam" id="PF00496">
    <property type="entry name" value="SBP_bac_5"/>
    <property type="match status" value="1"/>
</dbReference>
<protein>
    <submittedName>
        <fullName evidence="7">ABC transporter substrate-binding protein</fullName>
    </submittedName>
</protein>
<comment type="subcellular location">
    <subcellularLocation>
        <location evidence="1">Cell envelope</location>
    </subcellularLocation>
</comment>
<dbReference type="Gene3D" id="3.10.105.10">
    <property type="entry name" value="Dipeptide-binding Protein, Domain 3"/>
    <property type="match status" value="1"/>
</dbReference>
<accession>A0A9X3MPI3</accession>
<dbReference type="GO" id="GO:0043190">
    <property type="term" value="C:ATP-binding cassette (ABC) transporter complex"/>
    <property type="evidence" value="ECO:0007669"/>
    <property type="project" value="InterPro"/>
</dbReference>
<name>A0A9X3MPI3_9ACTN</name>
<dbReference type="PANTHER" id="PTHR30290">
    <property type="entry name" value="PERIPLASMIC BINDING COMPONENT OF ABC TRANSPORTER"/>
    <property type="match status" value="1"/>
</dbReference>